<evidence type="ECO:0000313" key="5">
    <source>
        <dbReference type="Proteomes" id="UP001141619"/>
    </source>
</evidence>
<gene>
    <name evidence="4" type="ORF">NYP16_08445</name>
</gene>
<dbReference type="RefSeq" id="WP_274943684.1">
    <property type="nucleotide sequence ID" value="NZ_JANWOI010000003.1"/>
</dbReference>
<feature type="domain" description="Hydantoinase A/oxoprolinase" evidence="1">
    <location>
        <begin position="197"/>
        <end position="488"/>
    </location>
</feature>
<dbReference type="GO" id="GO:0005829">
    <property type="term" value="C:cytosol"/>
    <property type="evidence" value="ECO:0007669"/>
    <property type="project" value="TreeGrafter"/>
</dbReference>
<dbReference type="AlphaFoldDB" id="A0A9X3TY92"/>
<organism evidence="4 5">
    <name type="scientific">Govanella unica</name>
    <dbReference type="NCBI Taxonomy" id="2975056"/>
    <lineage>
        <taxon>Bacteria</taxon>
        <taxon>Pseudomonadati</taxon>
        <taxon>Pseudomonadota</taxon>
        <taxon>Alphaproteobacteria</taxon>
        <taxon>Emcibacterales</taxon>
        <taxon>Govanellaceae</taxon>
        <taxon>Govanella</taxon>
    </lineage>
</organism>
<dbReference type="Proteomes" id="UP001141619">
    <property type="component" value="Unassembled WGS sequence"/>
</dbReference>
<dbReference type="PANTHER" id="PTHR11365:SF23">
    <property type="entry name" value="HYPOTHETICAL 5-OXOPROLINASE (EUROFUNG)-RELATED"/>
    <property type="match status" value="1"/>
</dbReference>
<comment type="caution">
    <text evidence="4">The sequence shown here is derived from an EMBL/GenBank/DDBJ whole genome shotgun (WGS) entry which is preliminary data.</text>
</comment>
<proteinExistence type="predicted"/>
<dbReference type="GO" id="GO:0017168">
    <property type="term" value="F:5-oxoprolinase (ATP-hydrolyzing) activity"/>
    <property type="evidence" value="ECO:0007669"/>
    <property type="project" value="TreeGrafter"/>
</dbReference>
<dbReference type="EMBL" id="JANWOI010000003">
    <property type="protein sequence ID" value="MDA5193978.1"/>
    <property type="molecule type" value="Genomic_DNA"/>
</dbReference>
<evidence type="ECO:0000259" key="2">
    <source>
        <dbReference type="Pfam" id="PF05378"/>
    </source>
</evidence>
<feature type="domain" description="Hydantoinase/oxoprolinase N-terminal" evidence="2">
    <location>
        <begin position="4"/>
        <end position="175"/>
    </location>
</feature>
<dbReference type="InterPro" id="IPR045079">
    <property type="entry name" value="Oxoprolinase-like"/>
</dbReference>
<dbReference type="InterPro" id="IPR008040">
    <property type="entry name" value="Hydant_A_N"/>
</dbReference>
<sequence>MTIRVASDVGGTFTDLVYIQDGQIGAVKADTTPPDFETGVLDALQKSAISREDISFFAHGSTVVINALTERKGVKTALITTRGFRDVLEIARGNTPDLYNIYYRKPKPFVRRQLRHEVTERLSHKGEVLTPLAEDEIPAILDVFRAEGVAAIAVCFLHAYANPLHEARTVELIRALWPEVAVIASHEITREWREYERTNTTVLSAYVLPIAQSYIERLEQKLRQSGVVAAPYIMQSNGGISTATAAKANPITLIESGPVSGILGAASYGQLIGQRDLIVLDIGGTTAKCSLIHDGQTRITTEYVLEKTPLSPGYPLRTPVIDIVEIGNGGGSIAWVDSAGSLHVGPQSAGSVPGPVSYGKGGRAPTTTDANLLTGRINPDKFVGGEITPDMVAVERAFTELGTALGKAALPTARGVIQIANANMVNALKLVSVNRGYDPRDYALMAFGGGGAMHAAALAAELNIPTVIIPPHAAVFSAWGMLMIDLRRDLIRTRIQPLGPETEAHIMALFAELEQEALAAFAADGFAADQVLLERFVDARYRGQDHTVKVAIGIQSVAEVIERFHAAHEQEYTFRLDNPVEVVNLHLIAYGLVDKPKLAPAPRGPADATAARSGQRLVDFDISGEHLADLYDRAKLRHGMSFTGPAIVEEAATVTVVPPGARVEVDAFGGLHLFLS</sequence>
<reference evidence="4" key="1">
    <citation type="submission" date="2022-08" db="EMBL/GenBank/DDBJ databases">
        <authorList>
            <person name="Vandamme P."/>
            <person name="Hettiarachchi A."/>
            <person name="Peeters C."/>
            <person name="Cnockaert M."/>
            <person name="Carlier A."/>
        </authorList>
    </citation>
    <scope>NUCLEOTIDE SEQUENCE</scope>
    <source>
        <strain evidence="4">LMG 31809</strain>
    </source>
</reference>
<name>A0A9X3TY92_9PROT</name>
<dbReference type="Pfam" id="PF01968">
    <property type="entry name" value="Hydantoinase_A"/>
    <property type="match status" value="1"/>
</dbReference>
<dbReference type="GO" id="GO:0006749">
    <property type="term" value="P:glutathione metabolic process"/>
    <property type="evidence" value="ECO:0007669"/>
    <property type="project" value="TreeGrafter"/>
</dbReference>
<evidence type="ECO:0000313" key="4">
    <source>
        <dbReference type="EMBL" id="MDA5193978.1"/>
    </source>
</evidence>
<dbReference type="PANTHER" id="PTHR11365">
    <property type="entry name" value="5-OXOPROLINASE RELATED"/>
    <property type="match status" value="1"/>
</dbReference>
<evidence type="ECO:0000259" key="3">
    <source>
        <dbReference type="Pfam" id="PF19278"/>
    </source>
</evidence>
<dbReference type="InterPro" id="IPR002821">
    <property type="entry name" value="Hydantoinase_A"/>
</dbReference>
<accession>A0A9X3TY92</accession>
<dbReference type="Pfam" id="PF05378">
    <property type="entry name" value="Hydant_A_N"/>
    <property type="match status" value="1"/>
</dbReference>
<evidence type="ECO:0000259" key="1">
    <source>
        <dbReference type="Pfam" id="PF01968"/>
    </source>
</evidence>
<dbReference type="InterPro" id="IPR049517">
    <property type="entry name" value="ACX-like_C"/>
</dbReference>
<feature type="domain" description="Acetophenone carboxylase-like C-terminal" evidence="3">
    <location>
        <begin position="504"/>
        <end position="673"/>
    </location>
</feature>
<protein>
    <submittedName>
        <fullName evidence="4">Hydantoinase/oxoprolinase family protein</fullName>
    </submittedName>
</protein>
<reference evidence="4" key="2">
    <citation type="journal article" date="2023" name="Syst. Appl. Microbiol.">
        <title>Govania unica gen. nov., sp. nov., a rare biosphere bacterium that represents a novel family in the class Alphaproteobacteria.</title>
        <authorList>
            <person name="Vandamme P."/>
            <person name="Peeters C."/>
            <person name="Hettiarachchi A."/>
            <person name="Cnockaert M."/>
            <person name="Carlier A."/>
        </authorList>
    </citation>
    <scope>NUCLEOTIDE SEQUENCE</scope>
    <source>
        <strain evidence="4">LMG 31809</strain>
    </source>
</reference>
<keyword evidence="5" id="KW-1185">Reference proteome</keyword>
<dbReference type="Pfam" id="PF19278">
    <property type="entry name" value="Hydant_A_C"/>
    <property type="match status" value="1"/>
</dbReference>